<dbReference type="FunFam" id="1.20.1250.20:FF:000034">
    <property type="entry name" value="MFS general substrate transporter"/>
    <property type="match status" value="1"/>
</dbReference>
<feature type="domain" description="Major facilitator superfamily (MFS) profile" evidence="8">
    <location>
        <begin position="77"/>
        <end position="493"/>
    </location>
</feature>
<gene>
    <name evidence="9" type="ORF">KHLLAP_LOCUS10765</name>
</gene>
<dbReference type="PROSITE" id="PS50850">
    <property type="entry name" value="MFS"/>
    <property type="match status" value="1"/>
</dbReference>
<evidence type="ECO:0000313" key="10">
    <source>
        <dbReference type="Proteomes" id="UP001295740"/>
    </source>
</evidence>
<proteinExistence type="predicted"/>
<dbReference type="PANTHER" id="PTHR43791:SF52">
    <property type="entry name" value="TRANSPORTER, PUTATIVE (AFU_ORTHOLOGUE AFUA_1G11820)-RELATED"/>
    <property type="match status" value="1"/>
</dbReference>
<name>A0AAI8VSJ7_9PEZI</name>
<dbReference type="AlphaFoldDB" id="A0AAI8VSJ7"/>
<evidence type="ECO:0000256" key="7">
    <source>
        <dbReference type="SAM" id="Phobius"/>
    </source>
</evidence>
<organism evidence="9 10">
    <name type="scientific">Anthostomella pinea</name>
    <dbReference type="NCBI Taxonomy" id="933095"/>
    <lineage>
        <taxon>Eukaryota</taxon>
        <taxon>Fungi</taxon>
        <taxon>Dikarya</taxon>
        <taxon>Ascomycota</taxon>
        <taxon>Pezizomycotina</taxon>
        <taxon>Sordariomycetes</taxon>
        <taxon>Xylariomycetidae</taxon>
        <taxon>Xylariales</taxon>
        <taxon>Xylariaceae</taxon>
        <taxon>Anthostomella</taxon>
    </lineage>
</organism>
<dbReference type="FunFam" id="1.20.1250.20:FF:000068">
    <property type="entry name" value="MFS general substrate transporter"/>
    <property type="match status" value="1"/>
</dbReference>
<feature type="transmembrane region" description="Helical" evidence="7">
    <location>
        <begin position="203"/>
        <end position="224"/>
    </location>
</feature>
<comment type="caution">
    <text evidence="9">The sequence shown here is derived from an EMBL/GenBank/DDBJ whole genome shotgun (WGS) entry which is preliminary data.</text>
</comment>
<feature type="transmembrane region" description="Helical" evidence="7">
    <location>
        <begin position="168"/>
        <end position="191"/>
    </location>
</feature>
<dbReference type="GO" id="GO:0022857">
    <property type="term" value="F:transmembrane transporter activity"/>
    <property type="evidence" value="ECO:0007669"/>
    <property type="project" value="InterPro"/>
</dbReference>
<dbReference type="Proteomes" id="UP001295740">
    <property type="component" value="Unassembled WGS sequence"/>
</dbReference>
<dbReference type="GO" id="GO:0016020">
    <property type="term" value="C:membrane"/>
    <property type="evidence" value="ECO:0007669"/>
    <property type="project" value="UniProtKB-SubCell"/>
</dbReference>
<feature type="transmembrane region" description="Helical" evidence="7">
    <location>
        <begin position="400"/>
        <end position="421"/>
    </location>
</feature>
<evidence type="ECO:0000259" key="8">
    <source>
        <dbReference type="PROSITE" id="PS50850"/>
    </source>
</evidence>
<feature type="transmembrane region" description="Helical" evidence="7">
    <location>
        <begin position="113"/>
        <end position="130"/>
    </location>
</feature>
<feature type="transmembrane region" description="Helical" evidence="7">
    <location>
        <begin position="307"/>
        <end position="327"/>
    </location>
</feature>
<dbReference type="InterPro" id="IPR036259">
    <property type="entry name" value="MFS_trans_sf"/>
</dbReference>
<dbReference type="InterPro" id="IPR020846">
    <property type="entry name" value="MFS_dom"/>
</dbReference>
<evidence type="ECO:0000256" key="4">
    <source>
        <dbReference type="ARBA" id="ARBA00022989"/>
    </source>
</evidence>
<keyword evidence="5 7" id="KW-0472">Membrane</keyword>
<keyword evidence="10" id="KW-1185">Reference proteome</keyword>
<evidence type="ECO:0000313" key="9">
    <source>
        <dbReference type="EMBL" id="CAJ2510297.1"/>
    </source>
</evidence>
<accession>A0AAI8VSJ7</accession>
<sequence length="523" mass="58016">MHDSEKASPPSPQMSTPASVKDANPNVNVNAQPIKPAMLNSDSEKGLPSSTQVLATAPAPINADAERRLVRKIDLHVYPILFLVYALSFLDRINISNARIQGLTEDLDLYGNRFNIALFVYFIPYVLLEVPSNMIIKKMRPSYYLASLMAAWGIVNMCMGFVKSYEGLVVLRFFLGVLEAGVMPGIIYLTSMYYKRHEFQKRMSFYFCSVLAAGAFGGLLAYGISHLDGHRGLRAWRWIFIIEGAATAFISIVSVFLIVDWPDQCRFLNTEEKQLLRLRLADDGTELARMDTLNRYAYKLIFSDWKIWLGSLVYMGIGITGYSTVYFMPTILLEFGWTAEAAQLHTVPVYVVTAVGMLGAAYLSDRFKHRYGFIMLGAAIATIGYAMLLNQANLSRDAKYTAIFLASIGGYMGTPIALAWLTNNISGHWKRAFGSGIQITIGNCAGIIAANIFVTQESPRYPTGYGTALGLTWLGALAATLLVVYLALENRKRAAGEGDGRLSQPKEELDNMGDYHPSFQFTL</sequence>
<feature type="transmembrane region" description="Helical" evidence="7">
    <location>
        <begin position="371"/>
        <end position="388"/>
    </location>
</feature>
<dbReference type="InterPro" id="IPR011701">
    <property type="entry name" value="MFS"/>
</dbReference>
<evidence type="ECO:0000256" key="3">
    <source>
        <dbReference type="ARBA" id="ARBA00022692"/>
    </source>
</evidence>
<feature type="transmembrane region" description="Helical" evidence="7">
    <location>
        <begin position="465"/>
        <end position="488"/>
    </location>
</feature>
<feature type="transmembrane region" description="Helical" evidence="7">
    <location>
        <begin position="433"/>
        <end position="453"/>
    </location>
</feature>
<keyword evidence="3 7" id="KW-0812">Transmembrane</keyword>
<dbReference type="Pfam" id="PF07690">
    <property type="entry name" value="MFS_1"/>
    <property type="match status" value="1"/>
</dbReference>
<evidence type="ECO:0000256" key="2">
    <source>
        <dbReference type="ARBA" id="ARBA00022448"/>
    </source>
</evidence>
<dbReference type="PANTHER" id="PTHR43791">
    <property type="entry name" value="PERMEASE-RELATED"/>
    <property type="match status" value="1"/>
</dbReference>
<comment type="subcellular location">
    <subcellularLocation>
        <location evidence="1">Membrane</location>
        <topology evidence="1">Multi-pass membrane protein</topology>
    </subcellularLocation>
</comment>
<dbReference type="Gene3D" id="1.20.1250.20">
    <property type="entry name" value="MFS general substrate transporter like domains"/>
    <property type="match status" value="2"/>
</dbReference>
<feature type="region of interest" description="Disordered" evidence="6">
    <location>
        <begin position="1"/>
        <end position="33"/>
    </location>
</feature>
<feature type="transmembrane region" description="Helical" evidence="7">
    <location>
        <begin position="142"/>
        <end position="162"/>
    </location>
</feature>
<feature type="transmembrane region" description="Helical" evidence="7">
    <location>
        <begin position="75"/>
        <end position="93"/>
    </location>
</feature>
<reference evidence="9" key="1">
    <citation type="submission" date="2023-10" db="EMBL/GenBank/DDBJ databases">
        <authorList>
            <person name="Hackl T."/>
        </authorList>
    </citation>
    <scope>NUCLEOTIDE SEQUENCE</scope>
</reference>
<feature type="transmembrane region" description="Helical" evidence="7">
    <location>
        <begin position="236"/>
        <end position="259"/>
    </location>
</feature>
<evidence type="ECO:0000256" key="5">
    <source>
        <dbReference type="ARBA" id="ARBA00023136"/>
    </source>
</evidence>
<evidence type="ECO:0000256" key="6">
    <source>
        <dbReference type="SAM" id="MobiDB-lite"/>
    </source>
</evidence>
<keyword evidence="4 7" id="KW-1133">Transmembrane helix</keyword>
<protein>
    <submittedName>
        <fullName evidence="9">Uu.00g061970.m01.CDS01</fullName>
    </submittedName>
</protein>
<feature type="transmembrane region" description="Helical" evidence="7">
    <location>
        <begin position="347"/>
        <end position="364"/>
    </location>
</feature>
<keyword evidence="2" id="KW-0813">Transport</keyword>
<dbReference type="EMBL" id="CAUWAG010000013">
    <property type="protein sequence ID" value="CAJ2510297.1"/>
    <property type="molecule type" value="Genomic_DNA"/>
</dbReference>
<evidence type="ECO:0000256" key="1">
    <source>
        <dbReference type="ARBA" id="ARBA00004141"/>
    </source>
</evidence>
<dbReference type="SUPFAM" id="SSF103473">
    <property type="entry name" value="MFS general substrate transporter"/>
    <property type="match status" value="1"/>
</dbReference>